<sequence length="339" mass="37826">MTGLADAFRRLDGFFRQLNRLPGRITRMERALARLEVDFAEHKRETRLILDALALPPVEQWKGQPPLIPNAAPGERAFPGGALCRQESFRAPYFSYWTGRLGDSLRYHRKLWEFVFIAQALWERGAVRTGARALGFGVGLEPLPAFFASQDVAVVATDLALDGAVEMGWVDTLQHAHGKESLRRPAVCPDALFDRNVSFRECDMNAVPADLVDFDFCWSACALEHLGSIEKGLAFIERSVECLKPGGWAIHTTEFNLSSDVATVDHMETVLFRRRDLEALAQRLAAKGHRMAVIDWNPGDEPLDVYYDVPPYKPQPHVKVALAGFAATSIGLIVQRGDQ</sequence>
<dbReference type="InterPro" id="IPR029063">
    <property type="entry name" value="SAM-dependent_MTases_sf"/>
</dbReference>
<dbReference type="GO" id="GO:0008168">
    <property type="term" value="F:methyltransferase activity"/>
    <property type="evidence" value="ECO:0007669"/>
    <property type="project" value="UniProtKB-KW"/>
</dbReference>
<keyword evidence="1" id="KW-0808">Transferase</keyword>
<name>A0ABY4SKZ9_9CAUL</name>
<protein>
    <submittedName>
        <fullName evidence="1">Class I SAM-dependent methyltransferase</fullName>
    </submittedName>
</protein>
<keyword evidence="2" id="KW-1185">Reference proteome</keyword>
<gene>
    <name evidence="1" type="ORF">M8231_12100</name>
</gene>
<dbReference type="SUPFAM" id="SSF53335">
    <property type="entry name" value="S-adenosyl-L-methionine-dependent methyltransferases"/>
    <property type="match status" value="1"/>
</dbReference>
<organism evidence="1 2">
    <name type="scientific">Brevundimonas albigilva</name>
    <dbReference type="NCBI Taxonomy" id="1312364"/>
    <lineage>
        <taxon>Bacteria</taxon>
        <taxon>Pseudomonadati</taxon>
        <taxon>Pseudomonadota</taxon>
        <taxon>Alphaproteobacteria</taxon>
        <taxon>Caulobacterales</taxon>
        <taxon>Caulobacteraceae</taxon>
        <taxon>Brevundimonas</taxon>
    </lineage>
</organism>
<dbReference type="RefSeq" id="WP_250201544.1">
    <property type="nucleotide sequence ID" value="NZ_CP097649.1"/>
</dbReference>
<evidence type="ECO:0000313" key="1">
    <source>
        <dbReference type="EMBL" id="URI14554.1"/>
    </source>
</evidence>
<dbReference type="GO" id="GO:0032259">
    <property type="term" value="P:methylation"/>
    <property type="evidence" value="ECO:0007669"/>
    <property type="project" value="UniProtKB-KW"/>
</dbReference>
<keyword evidence="1" id="KW-0489">Methyltransferase</keyword>
<reference evidence="1" key="1">
    <citation type="submission" date="2022-05" db="EMBL/GenBank/DDBJ databases">
        <title>Brevundimonas albigilva TT17 genome sequence.</title>
        <authorList>
            <person name="Lee K."/>
            <person name="Son H."/>
        </authorList>
    </citation>
    <scope>NUCLEOTIDE SEQUENCE</scope>
    <source>
        <strain evidence="1">TT17</strain>
    </source>
</reference>
<dbReference type="Gene3D" id="3.40.50.150">
    <property type="entry name" value="Vaccinia Virus protein VP39"/>
    <property type="match status" value="1"/>
</dbReference>
<proteinExistence type="predicted"/>
<dbReference type="Proteomes" id="UP001055429">
    <property type="component" value="Chromosome"/>
</dbReference>
<dbReference type="EMBL" id="CP097649">
    <property type="protein sequence ID" value="URI14554.1"/>
    <property type="molecule type" value="Genomic_DNA"/>
</dbReference>
<evidence type="ECO:0000313" key="2">
    <source>
        <dbReference type="Proteomes" id="UP001055429"/>
    </source>
</evidence>
<accession>A0ABY4SKZ9</accession>